<organism evidence="1 2">
    <name type="scientific">Hygrophoropsis aurantiaca</name>
    <dbReference type="NCBI Taxonomy" id="72124"/>
    <lineage>
        <taxon>Eukaryota</taxon>
        <taxon>Fungi</taxon>
        <taxon>Dikarya</taxon>
        <taxon>Basidiomycota</taxon>
        <taxon>Agaricomycotina</taxon>
        <taxon>Agaricomycetes</taxon>
        <taxon>Agaricomycetidae</taxon>
        <taxon>Boletales</taxon>
        <taxon>Coniophorineae</taxon>
        <taxon>Hygrophoropsidaceae</taxon>
        <taxon>Hygrophoropsis</taxon>
    </lineage>
</organism>
<keyword evidence="2" id="KW-1185">Reference proteome</keyword>
<protein>
    <submittedName>
        <fullName evidence="1">Uncharacterized protein</fullName>
    </submittedName>
</protein>
<dbReference type="Proteomes" id="UP000790377">
    <property type="component" value="Unassembled WGS sequence"/>
</dbReference>
<evidence type="ECO:0000313" key="1">
    <source>
        <dbReference type="EMBL" id="KAH7905631.1"/>
    </source>
</evidence>
<name>A0ACB7ZWX2_9AGAM</name>
<dbReference type="EMBL" id="MU268152">
    <property type="protein sequence ID" value="KAH7905631.1"/>
    <property type="molecule type" value="Genomic_DNA"/>
</dbReference>
<accession>A0ACB7ZWX2</accession>
<gene>
    <name evidence="1" type="ORF">BJ138DRAFT_1072561</name>
</gene>
<sequence length="161" mass="17263">MSLLSLPKHKLSPLLTFSTATRSASTSPYGRTHVAARHANKLPAPLVPHFPQRVIRADGSSFTHRITSPRSRIRLTRDTTNNPLWNATARLSLGPGNGKGGVEDEEEEGTGRMGRFRRRFEGVGGGGADAWDVLQEGAVASGSVMKEPPANKKAAAKPSKK</sequence>
<comment type="caution">
    <text evidence="1">The sequence shown here is derived from an EMBL/GenBank/DDBJ whole genome shotgun (WGS) entry which is preliminary data.</text>
</comment>
<evidence type="ECO:0000313" key="2">
    <source>
        <dbReference type="Proteomes" id="UP000790377"/>
    </source>
</evidence>
<proteinExistence type="predicted"/>
<reference evidence="1" key="1">
    <citation type="journal article" date="2021" name="New Phytol.">
        <title>Evolutionary innovations through gain and loss of genes in the ectomycorrhizal Boletales.</title>
        <authorList>
            <person name="Wu G."/>
            <person name="Miyauchi S."/>
            <person name="Morin E."/>
            <person name="Kuo A."/>
            <person name="Drula E."/>
            <person name="Varga T."/>
            <person name="Kohler A."/>
            <person name="Feng B."/>
            <person name="Cao Y."/>
            <person name="Lipzen A."/>
            <person name="Daum C."/>
            <person name="Hundley H."/>
            <person name="Pangilinan J."/>
            <person name="Johnson J."/>
            <person name="Barry K."/>
            <person name="LaButti K."/>
            <person name="Ng V."/>
            <person name="Ahrendt S."/>
            <person name="Min B."/>
            <person name="Choi I.G."/>
            <person name="Park H."/>
            <person name="Plett J.M."/>
            <person name="Magnuson J."/>
            <person name="Spatafora J.W."/>
            <person name="Nagy L.G."/>
            <person name="Henrissat B."/>
            <person name="Grigoriev I.V."/>
            <person name="Yang Z.L."/>
            <person name="Xu J."/>
            <person name="Martin F.M."/>
        </authorList>
    </citation>
    <scope>NUCLEOTIDE SEQUENCE</scope>
    <source>
        <strain evidence="1">ATCC 28755</strain>
    </source>
</reference>